<dbReference type="InterPro" id="IPR038727">
    <property type="entry name" value="NadR/Ttd14_AAA_dom"/>
</dbReference>
<protein>
    <recommendedName>
        <fullName evidence="1">NadR/Ttd14 AAA domain-containing protein</fullName>
    </recommendedName>
</protein>
<proteinExistence type="predicted"/>
<dbReference type="NCBIfam" id="TIGR00125">
    <property type="entry name" value="cyt_tran_rel"/>
    <property type="match status" value="1"/>
</dbReference>
<sequence length="356" mass="39956">MPGRQRQVAEVDDRPRFRLGLVVGKFSPLHHGHEYLIEHARQQCRQVLLLSWSVPELAGCYARRRQRWLRQRFPGLLSVVLDERRLERLCRQRGQAPRRLPANTASDQEQQAFTAWLCADLLGLALDAVFSSEAYGAPLAARLAAHTGKAVTAVEVDRQRRRYPISASAIRADPTLAPHWLAPEVRADLVCRVAVLGGESSGKTTLAAALAQRLGCSWVPEYGRELWEQRGGRLDMADLQQIARVQQQREDTLAADGGRWLVCDTTALTTLGYAGWLFAASTSGLRRRAAQRRYAHLLLCAPDFVFVQDGTRQDAGFRARQHAWYVQELTRRRLPWTLLEGPLAQRLARACSVLGA</sequence>
<evidence type="ECO:0000259" key="1">
    <source>
        <dbReference type="Pfam" id="PF13521"/>
    </source>
</evidence>
<organism evidence="2 3">
    <name type="scientific">Stenotrophomonas koreensis</name>
    <dbReference type="NCBI Taxonomy" id="266128"/>
    <lineage>
        <taxon>Bacteria</taxon>
        <taxon>Pseudomonadati</taxon>
        <taxon>Pseudomonadota</taxon>
        <taxon>Gammaproteobacteria</taxon>
        <taxon>Lysobacterales</taxon>
        <taxon>Lysobacteraceae</taxon>
        <taxon>Stenotrophomonas</taxon>
    </lineage>
</organism>
<dbReference type="PANTHER" id="PTHR37512:SF1">
    <property type="entry name" value="NADR_TTD14 AAA DOMAIN-CONTAINING PROTEIN"/>
    <property type="match status" value="1"/>
</dbReference>
<evidence type="ECO:0000313" key="2">
    <source>
        <dbReference type="EMBL" id="KRG59994.1"/>
    </source>
</evidence>
<dbReference type="OrthoDB" id="3249147at2"/>
<dbReference type="InterPro" id="IPR004821">
    <property type="entry name" value="Cyt_trans-like"/>
</dbReference>
<gene>
    <name evidence="2" type="ORF">ABB25_01605</name>
</gene>
<dbReference type="InterPro" id="IPR052735">
    <property type="entry name" value="NAD_biosynth-regulator"/>
</dbReference>
<dbReference type="SUPFAM" id="SSF52374">
    <property type="entry name" value="Nucleotidylyl transferase"/>
    <property type="match status" value="1"/>
</dbReference>
<dbReference type="Proteomes" id="UP000051254">
    <property type="component" value="Unassembled WGS sequence"/>
</dbReference>
<feature type="domain" description="NadR/Ttd14 AAA" evidence="1">
    <location>
        <begin position="192"/>
        <end position="346"/>
    </location>
</feature>
<dbReference type="STRING" id="266128.ABB25_01605"/>
<keyword evidence="3" id="KW-1185">Reference proteome</keyword>
<dbReference type="PANTHER" id="PTHR37512">
    <property type="entry name" value="TRIFUNCTIONAL NAD BIOSYNTHESIS/REGULATOR PROTEIN NADR"/>
    <property type="match status" value="1"/>
</dbReference>
<dbReference type="Gene3D" id="3.40.50.300">
    <property type="entry name" value="P-loop containing nucleotide triphosphate hydrolases"/>
    <property type="match status" value="1"/>
</dbReference>
<accession>A0A0R0C0X2</accession>
<dbReference type="Pfam" id="PF13521">
    <property type="entry name" value="AAA_28"/>
    <property type="match status" value="1"/>
</dbReference>
<evidence type="ECO:0000313" key="3">
    <source>
        <dbReference type="Proteomes" id="UP000051254"/>
    </source>
</evidence>
<dbReference type="PATRIC" id="fig|266128.3.peg.1963"/>
<dbReference type="AlphaFoldDB" id="A0A0R0C0X2"/>
<dbReference type="Gene3D" id="3.40.50.620">
    <property type="entry name" value="HUPs"/>
    <property type="match status" value="1"/>
</dbReference>
<name>A0A0R0C0X2_9GAMM</name>
<dbReference type="InterPro" id="IPR027417">
    <property type="entry name" value="P-loop_NTPase"/>
</dbReference>
<dbReference type="EMBL" id="LDJH01000005">
    <property type="protein sequence ID" value="KRG59994.1"/>
    <property type="molecule type" value="Genomic_DNA"/>
</dbReference>
<dbReference type="InterPro" id="IPR014729">
    <property type="entry name" value="Rossmann-like_a/b/a_fold"/>
</dbReference>
<reference evidence="2 3" key="1">
    <citation type="submission" date="2015-05" db="EMBL/GenBank/DDBJ databases">
        <title>Genome sequencing and analysis of members of genus Stenotrophomonas.</title>
        <authorList>
            <person name="Patil P.P."/>
            <person name="Midha S."/>
            <person name="Patil P.B."/>
        </authorList>
    </citation>
    <scope>NUCLEOTIDE SEQUENCE [LARGE SCALE GENOMIC DNA]</scope>
    <source>
        <strain evidence="2 3">DSM 17805</strain>
    </source>
</reference>
<dbReference type="SUPFAM" id="SSF52540">
    <property type="entry name" value="P-loop containing nucleoside triphosphate hydrolases"/>
    <property type="match status" value="1"/>
</dbReference>
<dbReference type="GO" id="GO:0003824">
    <property type="term" value="F:catalytic activity"/>
    <property type="evidence" value="ECO:0007669"/>
    <property type="project" value="InterPro"/>
</dbReference>
<comment type="caution">
    <text evidence="2">The sequence shown here is derived from an EMBL/GenBank/DDBJ whole genome shotgun (WGS) entry which is preliminary data.</text>
</comment>